<reference evidence="3" key="1">
    <citation type="submission" date="2015-07" db="EMBL/GenBank/DDBJ databases">
        <authorList>
            <person name="Urmite Genomes"/>
        </authorList>
    </citation>
    <scope>NUCLEOTIDE SEQUENCE [LARGE SCALE GENOMIC DNA]</scope>
    <source>
        <strain evidence="3">type strain: ATCC 49404</strain>
    </source>
</reference>
<dbReference type="OrthoDB" id="4637404at2"/>
<name>A0A0H5RGS4_9MYCO</name>
<evidence type="ECO:0008006" key="4">
    <source>
        <dbReference type="Google" id="ProtNLM"/>
    </source>
</evidence>
<dbReference type="PIRSF" id="PIRSF021591">
    <property type="entry name" value="UCP021591"/>
    <property type="match status" value="1"/>
</dbReference>
<feature type="signal peptide" evidence="1">
    <location>
        <begin position="1"/>
        <end position="30"/>
    </location>
</feature>
<keyword evidence="3" id="KW-1185">Reference proteome</keyword>
<dbReference type="InterPro" id="IPR016793">
    <property type="entry name" value="UCP021591"/>
</dbReference>
<accession>A0A0H5RGS4</accession>
<dbReference type="AlphaFoldDB" id="A0A0H5RGS4"/>
<dbReference type="RefSeq" id="WP_090509227.1">
    <property type="nucleotide sequence ID" value="NZ_CWKH01000001.1"/>
</dbReference>
<dbReference type="EMBL" id="CWKH01000001">
    <property type="protein sequence ID" value="CRZ13340.1"/>
    <property type="molecule type" value="Genomic_DNA"/>
</dbReference>
<proteinExistence type="predicted"/>
<evidence type="ECO:0000313" key="2">
    <source>
        <dbReference type="EMBL" id="CRZ13340.1"/>
    </source>
</evidence>
<dbReference type="Proteomes" id="UP000199147">
    <property type="component" value="Unassembled WGS sequence"/>
</dbReference>
<protein>
    <recommendedName>
        <fullName evidence="4">Secreted protein</fullName>
    </recommendedName>
</protein>
<dbReference type="STRING" id="146018.BN2156_00170"/>
<organism evidence="2 3">
    <name type="scientific">Mycolicibacterium neworleansense</name>
    <dbReference type="NCBI Taxonomy" id="146018"/>
    <lineage>
        <taxon>Bacteria</taxon>
        <taxon>Bacillati</taxon>
        <taxon>Actinomycetota</taxon>
        <taxon>Actinomycetes</taxon>
        <taxon>Mycobacteriales</taxon>
        <taxon>Mycobacteriaceae</taxon>
        <taxon>Mycolicibacterium</taxon>
    </lineage>
</organism>
<sequence length="148" mass="16099" precursor="true">MHHRTSRALIFATAAALAAGAIATATPAFADDPEPPGPPLHHVQYTVTADAPYWARIYYRDTEPAIFSDYSHNPYQFSPRADVDIAPDKPWVFDAMLADPDLWAMVLVQSGESPNFPTPGFNCKLAVDGVVVKTDSGPKGALCSIRNW</sequence>
<keyword evidence="1" id="KW-0732">Signal</keyword>
<dbReference type="InterPro" id="IPR006311">
    <property type="entry name" value="TAT_signal"/>
</dbReference>
<feature type="chain" id="PRO_5005223989" description="Secreted protein" evidence="1">
    <location>
        <begin position="31"/>
        <end position="148"/>
    </location>
</feature>
<gene>
    <name evidence="2" type="ORF">BN2156_00170</name>
</gene>
<evidence type="ECO:0000313" key="3">
    <source>
        <dbReference type="Proteomes" id="UP000199147"/>
    </source>
</evidence>
<dbReference type="PROSITE" id="PS51318">
    <property type="entry name" value="TAT"/>
    <property type="match status" value="1"/>
</dbReference>
<evidence type="ECO:0000256" key="1">
    <source>
        <dbReference type="SAM" id="SignalP"/>
    </source>
</evidence>